<evidence type="ECO:0008006" key="4">
    <source>
        <dbReference type="Google" id="ProtNLM"/>
    </source>
</evidence>
<gene>
    <name evidence="2" type="ORF">M427DRAFT_133397</name>
</gene>
<evidence type="ECO:0000313" key="2">
    <source>
        <dbReference type="EMBL" id="KXS17593.1"/>
    </source>
</evidence>
<reference evidence="2 3" key="1">
    <citation type="journal article" date="2015" name="Genome Biol. Evol.">
        <title>Phylogenomic analyses indicate that early fungi evolved digesting cell walls of algal ancestors of land plants.</title>
        <authorList>
            <person name="Chang Y."/>
            <person name="Wang S."/>
            <person name="Sekimoto S."/>
            <person name="Aerts A.L."/>
            <person name="Choi C."/>
            <person name="Clum A."/>
            <person name="LaButti K.M."/>
            <person name="Lindquist E.A."/>
            <person name="Yee Ngan C."/>
            <person name="Ohm R.A."/>
            <person name="Salamov A.A."/>
            <person name="Grigoriev I.V."/>
            <person name="Spatafora J.W."/>
            <person name="Berbee M.L."/>
        </authorList>
    </citation>
    <scope>NUCLEOTIDE SEQUENCE [LARGE SCALE GENOMIC DNA]</scope>
    <source>
        <strain evidence="2 3">JEL478</strain>
    </source>
</reference>
<protein>
    <recommendedName>
        <fullName evidence="4">WD40 repeat-like protein</fullName>
    </recommendedName>
</protein>
<evidence type="ECO:0000256" key="1">
    <source>
        <dbReference type="SAM" id="MobiDB-lite"/>
    </source>
</evidence>
<dbReference type="Gene3D" id="2.130.10.10">
    <property type="entry name" value="YVTN repeat-like/Quinoprotein amine dehydrogenase"/>
    <property type="match status" value="1"/>
</dbReference>
<dbReference type="InterPro" id="IPR045139">
    <property type="entry name" value="Aladin"/>
</dbReference>
<dbReference type="AlphaFoldDB" id="A0A139AM53"/>
<feature type="region of interest" description="Disordered" evidence="1">
    <location>
        <begin position="500"/>
        <end position="522"/>
    </location>
</feature>
<keyword evidence="3" id="KW-1185">Reference proteome</keyword>
<sequence length="584" mass="64087">MVVQLSKLRPPVPPLDSVTACEINDELVHIRGPKDEDAHARYLHANLPLFPNIVVPFSLPLSPTDPTDTPHHDASAQENPFLDPSPQLRRAPSNNTARVSIPLLNTFSPSQYSTILKEQVERFRKGLPAKVFPTASSHDATTGQEATTTLSTVLSTIGHVSASAAQAIGSALGIFQRETRSHDTSKTPVLPHQEILRQSSPVVYISCHSFLQIIAFVHRDGSLFIRDLGKQDGWWPTSAGGFTNRLMKSPTCVEWRPMSGHELIVGCSTGLLLLKLASLTSTTSAPMMEHYDVPSVSCLAWHPRGRFLAFGSATKPGLGVLDATSGELVWINKASGGPTRGVLWSPDGEYLAQWCSAPFLRLWSSRSWQERTLSVPRPLCGAVWLADSRTILYAGDGSTLVECLAMRESRVEGSESGVEYFHMPDRALDVTGYVGDTVDGYPVSLAGPISCIHLSPTGQRLLLSFYPSSTLPEQSPELLAVFSVSHARYDPRFTPLGYARGPKWNETENDRADRRTSHEGTSWRPRPICVTHMRFDRGTLSLIAWENGKIGFVPHVWKNTPGSEFRTSGIFGGLMGAERNNHLL</sequence>
<dbReference type="SUPFAM" id="SSF69322">
    <property type="entry name" value="Tricorn protease domain 2"/>
    <property type="match status" value="1"/>
</dbReference>
<dbReference type="GO" id="GO:0005643">
    <property type="term" value="C:nuclear pore"/>
    <property type="evidence" value="ECO:0007669"/>
    <property type="project" value="TreeGrafter"/>
</dbReference>
<dbReference type="PANTHER" id="PTHR14494:SF0">
    <property type="entry name" value="ALADIN"/>
    <property type="match status" value="1"/>
</dbReference>
<dbReference type="Proteomes" id="UP000070544">
    <property type="component" value="Unassembled WGS sequence"/>
</dbReference>
<dbReference type="PANTHER" id="PTHR14494">
    <property type="entry name" value="ALADIN/ADRACALIN/AAAS"/>
    <property type="match status" value="1"/>
</dbReference>
<dbReference type="GO" id="GO:0006913">
    <property type="term" value="P:nucleocytoplasmic transport"/>
    <property type="evidence" value="ECO:0007669"/>
    <property type="project" value="TreeGrafter"/>
</dbReference>
<name>A0A139AM53_GONPJ</name>
<feature type="compositionally biased region" description="Basic and acidic residues" evidence="1">
    <location>
        <begin position="503"/>
        <end position="518"/>
    </location>
</feature>
<accession>A0A139AM53</accession>
<evidence type="ECO:0000313" key="3">
    <source>
        <dbReference type="Proteomes" id="UP000070544"/>
    </source>
</evidence>
<dbReference type="OrthoDB" id="10251741at2759"/>
<feature type="region of interest" description="Disordered" evidence="1">
    <location>
        <begin position="61"/>
        <end position="93"/>
    </location>
</feature>
<organism evidence="2 3">
    <name type="scientific">Gonapodya prolifera (strain JEL478)</name>
    <name type="common">Monoblepharis prolifera</name>
    <dbReference type="NCBI Taxonomy" id="1344416"/>
    <lineage>
        <taxon>Eukaryota</taxon>
        <taxon>Fungi</taxon>
        <taxon>Fungi incertae sedis</taxon>
        <taxon>Chytridiomycota</taxon>
        <taxon>Chytridiomycota incertae sedis</taxon>
        <taxon>Monoblepharidomycetes</taxon>
        <taxon>Monoblepharidales</taxon>
        <taxon>Gonapodyaceae</taxon>
        <taxon>Gonapodya</taxon>
    </lineage>
</organism>
<dbReference type="EMBL" id="KQ965746">
    <property type="protein sequence ID" value="KXS17593.1"/>
    <property type="molecule type" value="Genomic_DNA"/>
</dbReference>
<dbReference type="InterPro" id="IPR015943">
    <property type="entry name" value="WD40/YVTN_repeat-like_dom_sf"/>
</dbReference>
<dbReference type="STRING" id="1344416.A0A139AM53"/>
<proteinExistence type="predicted"/>